<reference evidence="1 2" key="1">
    <citation type="journal article" date="2018" name="Mol. Biol. Evol.">
        <title>Broad Genomic Sampling Reveals a Smut Pathogenic Ancestry of the Fungal Clade Ustilaginomycotina.</title>
        <authorList>
            <person name="Kijpornyongpan T."/>
            <person name="Mondo S.J."/>
            <person name="Barry K."/>
            <person name="Sandor L."/>
            <person name="Lee J."/>
            <person name="Lipzen A."/>
            <person name="Pangilinan J."/>
            <person name="LaButti K."/>
            <person name="Hainaut M."/>
            <person name="Henrissat B."/>
            <person name="Grigoriev I.V."/>
            <person name="Spatafora J.W."/>
            <person name="Aime M.C."/>
        </authorList>
    </citation>
    <scope>NUCLEOTIDE SEQUENCE [LARGE SCALE GENOMIC DNA]</scope>
    <source>
        <strain evidence="1 2">MCA 4658</strain>
    </source>
</reference>
<organism evidence="1 2">
    <name type="scientific">Ceraceosorus guamensis</name>
    <dbReference type="NCBI Taxonomy" id="1522189"/>
    <lineage>
        <taxon>Eukaryota</taxon>
        <taxon>Fungi</taxon>
        <taxon>Dikarya</taxon>
        <taxon>Basidiomycota</taxon>
        <taxon>Ustilaginomycotina</taxon>
        <taxon>Exobasidiomycetes</taxon>
        <taxon>Ceraceosorales</taxon>
        <taxon>Ceraceosoraceae</taxon>
        <taxon>Ceraceosorus</taxon>
    </lineage>
</organism>
<dbReference type="RefSeq" id="XP_025372735.1">
    <property type="nucleotide sequence ID" value="XM_025510545.1"/>
</dbReference>
<accession>A0A316WDN1</accession>
<dbReference type="GeneID" id="37032415"/>
<dbReference type="InParanoid" id="A0A316WDN1"/>
<name>A0A316WDN1_9BASI</name>
<protein>
    <submittedName>
        <fullName evidence="1">Uncharacterized protein</fullName>
    </submittedName>
</protein>
<sequence>MDHSFTLLGLPKEEPRAPLGFGTSCICARATSSRSYHHHHRLPSCLPFFFSRIQFRFLYKTCPRARPTIYLSNGNKDCPPPSSISALFCTAPSSCSFLCSTHNTHTHTSLLCDRKSDTTQITPSHPPTPRPRMCCARARVCESRSYCLQRSNRAWSTAIGPADEGAERAIVSTCCIAMRLA</sequence>
<dbReference type="EMBL" id="KZ819354">
    <property type="protein sequence ID" value="PWN45575.1"/>
    <property type="molecule type" value="Genomic_DNA"/>
</dbReference>
<evidence type="ECO:0000313" key="1">
    <source>
        <dbReference type="EMBL" id="PWN45575.1"/>
    </source>
</evidence>
<dbReference type="AlphaFoldDB" id="A0A316WDN1"/>
<gene>
    <name evidence="1" type="ORF">IE81DRAFT_162172</name>
</gene>
<evidence type="ECO:0000313" key="2">
    <source>
        <dbReference type="Proteomes" id="UP000245783"/>
    </source>
</evidence>
<proteinExistence type="predicted"/>
<keyword evidence="2" id="KW-1185">Reference proteome</keyword>
<dbReference type="Proteomes" id="UP000245783">
    <property type="component" value="Unassembled WGS sequence"/>
</dbReference>